<sequence length="68" mass="7624">MAAPCSMRCCFSCASVKPDVGEHNEYRDKEVLLLCRGESLCSEVVELRALFAFDVAPTMEDQLDAEHR</sequence>
<dbReference type="VEuPathDB" id="PiroplasmaDB:BBBOND_0310530"/>
<evidence type="ECO:0000313" key="1">
    <source>
        <dbReference type="EMBL" id="CDR97150.1"/>
    </source>
</evidence>
<dbReference type="AlphaFoldDB" id="A0A061DEE7"/>
<dbReference type="Proteomes" id="UP000033188">
    <property type="component" value="Chromosome 3"/>
</dbReference>
<keyword evidence="2" id="KW-1185">Reference proteome</keyword>
<dbReference type="KEGG" id="bbig:BBBOND_0310530"/>
<reference evidence="2" key="1">
    <citation type="journal article" date="2014" name="Nucleic Acids Res.">
        <title>The evolutionary dynamics of variant antigen genes in Babesia reveal a history of genomic innovation underlying host-parasite interaction.</title>
        <authorList>
            <person name="Jackson A.P."/>
            <person name="Otto T.D."/>
            <person name="Darby A."/>
            <person name="Ramaprasad A."/>
            <person name="Xia D."/>
            <person name="Echaide I.E."/>
            <person name="Farber M."/>
            <person name="Gahlot S."/>
            <person name="Gamble J."/>
            <person name="Gupta D."/>
            <person name="Gupta Y."/>
            <person name="Jackson L."/>
            <person name="Malandrin L."/>
            <person name="Malas T.B."/>
            <person name="Moussa E."/>
            <person name="Nair M."/>
            <person name="Reid A.J."/>
            <person name="Sanders M."/>
            <person name="Sharma J."/>
            <person name="Tracey A."/>
            <person name="Quail M.A."/>
            <person name="Weir W."/>
            <person name="Wastling J.M."/>
            <person name="Hall N."/>
            <person name="Willadsen P."/>
            <person name="Lingelbach K."/>
            <person name="Shiels B."/>
            <person name="Tait A."/>
            <person name="Berriman M."/>
            <person name="Allred D.R."/>
            <person name="Pain A."/>
        </authorList>
    </citation>
    <scope>NUCLEOTIDE SEQUENCE [LARGE SCALE GENOMIC DNA]</scope>
    <source>
        <strain evidence="2">Bond</strain>
    </source>
</reference>
<evidence type="ECO:0000313" key="2">
    <source>
        <dbReference type="Proteomes" id="UP000033188"/>
    </source>
</evidence>
<dbReference type="RefSeq" id="XP_012769336.1">
    <property type="nucleotide sequence ID" value="XM_012913882.1"/>
</dbReference>
<dbReference type="EMBL" id="LK391709">
    <property type="protein sequence ID" value="CDR97150.1"/>
    <property type="molecule type" value="Genomic_DNA"/>
</dbReference>
<gene>
    <name evidence="1" type="ORF">BBBOND_0310530</name>
</gene>
<proteinExistence type="predicted"/>
<name>A0A061DEE7_BABBI</name>
<accession>A0A061DEE7</accession>
<organism evidence="1 2">
    <name type="scientific">Babesia bigemina</name>
    <dbReference type="NCBI Taxonomy" id="5866"/>
    <lineage>
        <taxon>Eukaryota</taxon>
        <taxon>Sar</taxon>
        <taxon>Alveolata</taxon>
        <taxon>Apicomplexa</taxon>
        <taxon>Aconoidasida</taxon>
        <taxon>Piroplasmida</taxon>
        <taxon>Babesiidae</taxon>
        <taxon>Babesia</taxon>
    </lineage>
</organism>
<protein>
    <submittedName>
        <fullName evidence="1">Uncharacterized protein</fullName>
    </submittedName>
</protein>
<dbReference type="GeneID" id="24565691"/>